<name>A0A6B2L258_9EUKA</name>
<feature type="region of interest" description="Disordered" evidence="2">
    <location>
        <begin position="465"/>
        <end position="492"/>
    </location>
</feature>
<evidence type="ECO:0000259" key="4">
    <source>
        <dbReference type="PROSITE" id="PS50085"/>
    </source>
</evidence>
<dbReference type="Gene3D" id="2.60.40.150">
    <property type="entry name" value="C2 domain"/>
    <property type="match status" value="1"/>
</dbReference>
<dbReference type="InterPro" id="IPR035974">
    <property type="entry name" value="Rap/Ran-GAP_sf"/>
</dbReference>
<dbReference type="PROSITE" id="PS50004">
    <property type="entry name" value="C2"/>
    <property type="match status" value="1"/>
</dbReference>
<dbReference type="SUPFAM" id="SSF49562">
    <property type="entry name" value="C2 domain (Calcium/lipid-binding domain, CaLB)"/>
    <property type="match status" value="1"/>
</dbReference>
<dbReference type="Pfam" id="PF02145">
    <property type="entry name" value="Rap_GAP"/>
    <property type="match status" value="1"/>
</dbReference>
<dbReference type="GO" id="GO:0051056">
    <property type="term" value="P:regulation of small GTPase mediated signal transduction"/>
    <property type="evidence" value="ECO:0007669"/>
    <property type="project" value="InterPro"/>
</dbReference>
<dbReference type="InterPro" id="IPR035892">
    <property type="entry name" value="C2_domain_sf"/>
</dbReference>
<proteinExistence type="predicted"/>
<feature type="compositionally biased region" description="Basic and acidic residues" evidence="2">
    <location>
        <begin position="482"/>
        <end position="492"/>
    </location>
</feature>
<dbReference type="SUPFAM" id="SSF111347">
    <property type="entry name" value="Rap/Ran-GAP"/>
    <property type="match status" value="1"/>
</dbReference>
<dbReference type="SMART" id="SM00239">
    <property type="entry name" value="C2"/>
    <property type="match status" value="1"/>
</dbReference>
<sequence length="492" mass="56433">MDEPVRTKEGFTVHKALTTTKKGYIEFEIEVPSKDQSVPLLDRLEMLITNQAQNQPSNELQSATQGRTNDIYSVYNNSQFALELVKLEETHPQRRKEMKIGVMYCKKGQILPSDMFQNKMTEESDSQFSKFINLMGHEIQLEDWNGYKGDMGNKGKTYYEKWRDIDIIYHVAPMLNAEGHRRLIGNDICVVFFLEEGEDVFFIPTHLSNLGTVPQVHAVIQPVGNNYRVAFFSNINIKPFGPAVPEELLTPEEMKNIVLTKAHNGLLMTKYCPPINRLFFVPRGEFLEGIIAKFPYESKKARKAREKEERKLLQDQGGEKLILKTIAAKQLAIPKEKLEHTSPFLMVSILDQKEKTKPIKATAFPVWNAEFIFSLVGVNEVYDDLQIVCLDHNNHAEYLGEVKFTLKDVREKAKIHMNEVSPGTHNNPDWYPLLKRGSNETIGHVYLKFSLLEYAEEPNKQEKNLEKDKVVLTKVPKSAKGGNDKSTRRLSM</sequence>
<dbReference type="EMBL" id="GIBP01002067">
    <property type="protein sequence ID" value="NDV31036.1"/>
    <property type="molecule type" value="Transcribed_RNA"/>
</dbReference>
<dbReference type="AlphaFoldDB" id="A0A6B2L258"/>
<dbReference type="Pfam" id="PF00168">
    <property type="entry name" value="C2"/>
    <property type="match status" value="1"/>
</dbReference>
<evidence type="ECO:0000256" key="1">
    <source>
        <dbReference type="ARBA" id="ARBA00022468"/>
    </source>
</evidence>
<dbReference type="CDD" id="cd00030">
    <property type="entry name" value="C2"/>
    <property type="match status" value="1"/>
</dbReference>
<reference evidence="5" key="1">
    <citation type="journal article" date="2020" name="J. Eukaryot. Microbiol.">
        <title>De novo Sequencing, Assembly and Annotation of the Transcriptome for the Free-Living Testate Amoeba Arcella intermedia.</title>
        <authorList>
            <person name="Ribeiro G.M."/>
            <person name="Porfirio-Sousa A.L."/>
            <person name="Maurer-Alcala X.X."/>
            <person name="Katz L.A."/>
            <person name="Lahr D.J.G."/>
        </authorList>
    </citation>
    <scope>NUCLEOTIDE SEQUENCE</scope>
</reference>
<evidence type="ECO:0008006" key="6">
    <source>
        <dbReference type="Google" id="ProtNLM"/>
    </source>
</evidence>
<evidence type="ECO:0000259" key="3">
    <source>
        <dbReference type="PROSITE" id="PS50004"/>
    </source>
</evidence>
<dbReference type="Gene3D" id="3.40.50.11210">
    <property type="entry name" value="Rap/Ran-GAP"/>
    <property type="match status" value="1"/>
</dbReference>
<keyword evidence="1" id="KW-0343">GTPase activation</keyword>
<dbReference type="InterPro" id="IPR000331">
    <property type="entry name" value="Rap/Ran_GAP_dom"/>
</dbReference>
<evidence type="ECO:0000313" key="5">
    <source>
        <dbReference type="EMBL" id="NDV31036.1"/>
    </source>
</evidence>
<dbReference type="PROSITE" id="PS50085">
    <property type="entry name" value="RAPGAP"/>
    <property type="match status" value="1"/>
</dbReference>
<feature type="domain" description="Rap-GAP" evidence="4">
    <location>
        <begin position="86"/>
        <end position="290"/>
    </location>
</feature>
<feature type="domain" description="C2" evidence="3">
    <location>
        <begin position="299"/>
        <end position="419"/>
    </location>
</feature>
<protein>
    <recommendedName>
        <fullName evidence="6">Rap-GAP domain-containing protein</fullName>
    </recommendedName>
</protein>
<evidence type="ECO:0000256" key="2">
    <source>
        <dbReference type="SAM" id="MobiDB-lite"/>
    </source>
</evidence>
<dbReference type="GO" id="GO:0005096">
    <property type="term" value="F:GTPase activator activity"/>
    <property type="evidence" value="ECO:0007669"/>
    <property type="project" value="UniProtKB-KW"/>
</dbReference>
<organism evidence="5">
    <name type="scientific">Arcella intermedia</name>
    <dbReference type="NCBI Taxonomy" id="1963864"/>
    <lineage>
        <taxon>Eukaryota</taxon>
        <taxon>Amoebozoa</taxon>
        <taxon>Tubulinea</taxon>
        <taxon>Elardia</taxon>
        <taxon>Arcellinida</taxon>
        <taxon>Sphaerothecina</taxon>
        <taxon>Arcellidae</taxon>
        <taxon>Arcella</taxon>
    </lineage>
</organism>
<accession>A0A6B2L258</accession>
<dbReference type="PANTHER" id="PTHR15711">
    <property type="entry name" value="RAP GTPASE-ACTIVATING PROTEIN"/>
    <property type="match status" value="1"/>
</dbReference>
<dbReference type="InterPro" id="IPR000008">
    <property type="entry name" value="C2_dom"/>
</dbReference>
<dbReference type="InterPro" id="IPR050989">
    <property type="entry name" value="Rap1_Ran_GAP"/>
</dbReference>